<dbReference type="InterPro" id="IPR039708">
    <property type="entry name" value="MT1774/Rv1733c-like"/>
</dbReference>
<dbReference type="PANTHER" id="PTHR42305:SF1">
    <property type="entry name" value="MEMBRANE PROTEIN RV1733C-RELATED"/>
    <property type="match status" value="1"/>
</dbReference>
<proteinExistence type="predicted"/>
<dbReference type="AlphaFoldDB" id="A0AAU7T820"/>
<evidence type="ECO:0000256" key="1">
    <source>
        <dbReference type="SAM" id="Phobius"/>
    </source>
</evidence>
<feature type="transmembrane region" description="Helical" evidence="1">
    <location>
        <begin position="37"/>
        <end position="57"/>
    </location>
</feature>
<accession>A0AAU7T820</accession>
<keyword evidence="1" id="KW-0472">Membrane</keyword>
<evidence type="ECO:0000313" key="2">
    <source>
        <dbReference type="EMBL" id="XBV22953.1"/>
    </source>
</evidence>
<gene>
    <name evidence="2" type="ORF">ABN611_30845</name>
</gene>
<organism evidence="2">
    <name type="scientific">Kribbella sp. HUAS MG21</name>
    <dbReference type="NCBI Taxonomy" id="3160966"/>
    <lineage>
        <taxon>Bacteria</taxon>
        <taxon>Bacillati</taxon>
        <taxon>Actinomycetota</taxon>
        <taxon>Actinomycetes</taxon>
        <taxon>Propionibacteriales</taxon>
        <taxon>Kribbellaceae</taxon>
        <taxon>Kribbella</taxon>
    </lineage>
</organism>
<dbReference type="RefSeq" id="WP_350275792.1">
    <property type="nucleotide sequence ID" value="NZ_CP158165.1"/>
</dbReference>
<protein>
    <recommendedName>
        <fullName evidence="3">DUF3592 domain-containing protein</fullName>
    </recommendedName>
</protein>
<reference evidence="2" key="1">
    <citation type="submission" date="2024-06" db="EMBL/GenBank/DDBJ databases">
        <title>Kribbella sp. strain HUAS MG21 genome sequences.</title>
        <authorList>
            <person name="Mo P."/>
        </authorList>
    </citation>
    <scope>NUCLEOTIDE SEQUENCE</scope>
    <source>
        <strain evidence="2">HUAS MG21</strain>
    </source>
</reference>
<feature type="transmembrane region" description="Helical" evidence="1">
    <location>
        <begin position="150"/>
        <end position="175"/>
    </location>
</feature>
<sequence>MNTGRQRSGELWVVMQIRRLGVGRNPLRRPSDRLEAALLWCALVAGLLMIPVGAAIGTGVGNSLEASAAEHRAVLHEVRARTTTSTERRYPSAPGDVVSQARVSYVDPQGVEREAIASVPLGTPADAEVTIWLDRSGDIVTAPRTRSASAAIGALAGFLAVPGAWLLLWGAFRLARLPLDRRRARDWDTQWHTVGPRWLHGQK</sequence>
<keyword evidence="1" id="KW-0812">Transmembrane</keyword>
<dbReference type="PANTHER" id="PTHR42305">
    <property type="entry name" value="MEMBRANE PROTEIN RV1733C-RELATED"/>
    <property type="match status" value="1"/>
</dbReference>
<keyword evidence="1" id="KW-1133">Transmembrane helix</keyword>
<evidence type="ECO:0008006" key="3">
    <source>
        <dbReference type="Google" id="ProtNLM"/>
    </source>
</evidence>
<dbReference type="EMBL" id="CP158165">
    <property type="protein sequence ID" value="XBV22953.1"/>
    <property type="molecule type" value="Genomic_DNA"/>
</dbReference>
<name>A0AAU7T820_9ACTN</name>